<dbReference type="AlphaFoldDB" id="A0A7V8RB36"/>
<proteinExistence type="predicted"/>
<dbReference type="RefSeq" id="WP_181266303.1">
    <property type="nucleotide sequence ID" value="NZ_BAAAGB010000002.1"/>
</dbReference>
<keyword evidence="2" id="KW-1185">Reference proteome</keyword>
<gene>
    <name evidence="1" type="ORF">FG486_02445</name>
</gene>
<sequence length="164" mass="18059">MTDRRDIVLPPDQQELKTACRALVRAFGGQEAAASRLGTRQQRISDCINPHTESFLRVDEVAALEHETVGMPGHPHVLATRARQLGYELVRTPTITATGKDLLMLFAQQSKENSDLAQAIVETTADGIICRADAERIVSECDDIIANAIAMRAEARLIIREAIR</sequence>
<dbReference type="Pfam" id="PF06892">
    <property type="entry name" value="Phage_CP76"/>
    <property type="match status" value="1"/>
</dbReference>
<dbReference type="EMBL" id="VDES01000001">
    <property type="protein sequence ID" value="MBA1373184.1"/>
    <property type="molecule type" value="Genomic_DNA"/>
</dbReference>
<dbReference type="GO" id="GO:0003677">
    <property type="term" value="F:DNA binding"/>
    <property type="evidence" value="ECO:0007669"/>
    <property type="project" value="InterPro"/>
</dbReference>
<dbReference type="Proteomes" id="UP000589292">
    <property type="component" value="Unassembled WGS sequence"/>
</dbReference>
<organism evidence="1 2">
    <name type="scientific">Sphingomonas ursincola</name>
    <dbReference type="NCBI Taxonomy" id="56361"/>
    <lineage>
        <taxon>Bacteria</taxon>
        <taxon>Pseudomonadati</taxon>
        <taxon>Pseudomonadota</taxon>
        <taxon>Alphaproteobacteria</taxon>
        <taxon>Sphingomonadales</taxon>
        <taxon>Sphingomonadaceae</taxon>
        <taxon>Sphingomonas</taxon>
    </lineage>
</organism>
<evidence type="ECO:0000313" key="2">
    <source>
        <dbReference type="Proteomes" id="UP000589292"/>
    </source>
</evidence>
<reference evidence="1 2" key="1">
    <citation type="journal article" date="1994" name="Int. J. Syst. Bacteriol.">
        <title>Phylogenetic positions of novel aerobic, bacteriochlorophyll a-containing bacteria and description of Roseococcus thiosulfatophilus gen. nov., sp. nov., Erythromicrobium ramosum gen. nov., sp. nov., and Erythrobacter litoralis sp. nov.</title>
        <authorList>
            <person name="Yurkov V."/>
            <person name="Stackebrandt E."/>
            <person name="Holmes A."/>
            <person name="Fuerst J.A."/>
            <person name="Hugenholtz P."/>
            <person name="Golecki J."/>
            <person name="Gad'on N."/>
            <person name="Gorlenko V.M."/>
            <person name="Kompantseva E.I."/>
            <person name="Drews G."/>
        </authorList>
    </citation>
    <scope>NUCLEOTIDE SEQUENCE [LARGE SCALE GENOMIC DNA]</scope>
    <source>
        <strain evidence="1 2">KR-99</strain>
    </source>
</reference>
<name>A0A7V8RB36_9SPHN</name>
<evidence type="ECO:0000313" key="1">
    <source>
        <dbReference type="EMBL" id="MBA1373184.1"/>
    </source>
</evidence>
<dbReference type="InterPro" id="IPR009679">
    <property type="entry name" value="Phage_186_CII-like"/>
</dbReference>
<protein>
    <submittedName>
        <fullName evidence="1">Uncharacterized protein</fullName>
    </submittedName>
</protein>
<comment type="caution">
    <text evidence="1">The sequence shown here is derived from an EMBL/GenBank/DDBJ whole genome shotgun (WGS) entry which is preliminary data.</text>
</comment>
<accession>A0A7V8RB36</accession>